<dbReference type="InterPro" id="IPR015876">
    <property type="entry name" value="Acyl-CoA_DS"/>
</dbReference>
<evidence type="ECO:0000259" key="11">
    <source>
        <dbReference type="Pfam" id="PF00487"/>
    </source>
</evidence>
<evidence type="ECO:0000256" key="10">
    <source>
        <dbReference type="SAM" id="Phobius"/>
    </source>
</evidence>
<comment type="subcellular location">
    <subcellularLocation>
        <location evidence="1">Membrane</location>
        <topology evidence="1">Multi-pass membrane protein</topology>
    </subcellularLocation>
</comment>
<proteinExistence type="inferred from homology"/>
<feature type="domain" description="Transposase IS204/IS1001/IS1096/IS1165 DDE" evidence="12">
    <location>
        <begin position="347"/>
        <end position="460"/>
    </location>
</feature>
<keyword evidence="4" id="KW-0276">Fatty acid metabolism</keyword>
<feature type="transmembrane region" description="Helical" evidence="10">
    <location>
        <begin position="84"/>
        <end position="104"/>
    </location>
</feature>
<evidence type="ECO:0000256" key="3">
    <source>
        <dbReference type="ARBA" id="ARBA00022692"/>
    </source>
</evidence>
<feature type="transmembrane region" description="Helical" evidence="10">
    <location>
        <begin position="234"/>
        <end position="251"/>
    </location>
</feature>
<keyword evidence="8" id="KW-0443">Lipid metabolism</keyword>
<evidence type="ECO:0000313" key="14">
    <source>
        <dbReference type="Proteomes" id="UP000192911"/>
    </source>
</evidence>
<feature type="transmembrane region" description="Helical" evidence="10">
    <location>
        <begin position="205"/>
        <end position="228"/>
    </location>
</feature>
<gene>
    <name evidence="13" type="ORF">SAMN06295900_12040</name>
</gene>
<dbReference type="Pfam" id="PF01610">
    <property type="entry name" value="DDE_Tnp_ISL3"/>
    <property type="match status" value="1"/>
</dbReference>
<dbReference type="PANTHER" id="PTHR11351:SF33">
    <property type="entry name" value="DELTA-9 FATTY ACID DESATURASE, DESA"/>
    <property type="match status" value="1"/>
</dbReference>
<dbReference type="PANTHER" id="PTHR11351">
    <property type="entry name" value="ACYL-COA DESATURASE"/>
    <property type="match status" value="1"/>
</dbReference>
<keyword evidence="6" id="KW-0560">Oxidoreductase</keyword>
<reference evidence="14" key="1">
    <citation type="submission" date="2017-04" db="EMBL/GenBank/DDBJ databases">
        <authorList>
            <person name="Varghese N."/>
            <person name="Submissions S."/>
        </authorList>
    </citation>
    <scope>NUCLEOTIDE SEQUENCE [LARGE SCALE GENOMIC DNA]</scope>
    <source>
        <strain evidence="14">Ballard 720</strain>
    </source>
</reference>
<dbReference type="GO" id="GO:0016717">
    <property type="term" value="F:oxidoreductase activity, acting on paired donors, with oxidation of a pair of donors resulting in the reduction of molecular oxygen to two molecules of water"/>
    <property type="evidence" value="ECO:0007669"/>
    <property type="project" value="InterPro"/>
</dbReference>
<evidence type="ECO:0000256" key="7">
    <source>
        <dbReference type="ARBA" id="ARBA00023004"/>
    </source>
</evidence>
<dbReference type="AlphaFoldDB" id="A0A1X7H2U9"/>
<evidence type="ECO:0000256" key="6">
    <source>
        <dbReference type="ARBA" id="ARBA00023002"/>
    </source>
</evidence>
<dbReference type="CDD" id="cd03505">
    <property type="entry name" value="Delta9-FADS-like"/>
    <property type="match status" value="1"/>
</dbReference>
<evidence type="ECO:0000256" key="2">
    <source>
        <dbReference type="ARBA" id="ARBA00008749"/>
    </source>
</evidence>
<dbReference type="STRING" id="28094.SAMN06295900_12040"/>
<dbReference type="EMBL" id="FXAH01000020">
    <property type="protein sequence ID" value="SMF77943.1"/>
    <property type="molecule type" value="Genomic_DNA"/>
</dbReference>
<dbReference type="Proteomes" id="UP000192911">
    <property type="component" value="Unassembled WGS sequence"/>
</dbReference>
<name>A0A1X7H2U9_TRICW</name>
<dbReference type="GO" id="GO:0016020">
    <property type="term" value="C:membrane"/>
    <property type="evidence" value="ECO:0007669"/>
    <property type="project" value="UniProtKB-SubCell"/>
</dbReference>
<keyword evidence="9 10" id="KW-0472">Membrane</keyword>
<keyword evidence="14" id="KW-1185">Reference proteome</keyword>
<evidence type="ECO:0000256" key="1">
    <source>
        <dbReference type="ARBA" id="ARBA00004141"/>
    </source>
</evidence>
<keyword evidence="5 10" id="KW-1133">Transmembrane helix</keyword>
<evidence type="ECO:0000256" key="5">
    <source>
        <dbReference type="ARBA" id="ARBA00022989"/>
    </source>
</evidence>
<dbReference type="GO" id="GO:0006631">
    <property type="term" value="P:fatty acid metabolic process"/>
    <property type="evidence" value="ECO:0007669"/>
    <property type="project" value="UniProtKB-KW"/>
</dbReference>
<accession>A0A1X7H2U9</accession>
<feature type="domain" description="Fatty acid desaturase" evidence="11">
    <location>
        <begin position="81"/>
        <end position="283"/>
    </location>
</feature>
<dbReference type="Pfam" id="PF00487">
    <property type="entry name" value="FA_desaturase"/>
    <property type="match status" value="1"/>
</dbReference>
<protein>
    <submittedName>
        <fullName evidence="13">Stearoyl-CoA desaturase (Delta-9 desaturase)</fullName>
    </submittedName>
</protein>
<evidence type="ECO:0000256" key="4">
    <source>
        <dbReference type="ARBA" id="ARBA00022832"/>
    </source>
</evidence>
<evidence type="ECO:0000256" key="9">
    <source>
        <dbReference type="ARBA" id="ARBA00023136"/>
    </source>
</evidence>
<evidence type="ECO:0000259" key="12">
    <source>
        <dbReference type="Pfam" id="PF01610"/>
    </source>
</evidence>
<keyword evidence="7" id="KW-0408">Iron</keyword>
<comment type="similarity">
    <text evidence="2">Belongs to the fatty acid desaturase type 2 family.</text>
</comment>
<sequence>MMRIAPPQSRPKGGGGICCNAEILICYKHLRRLQYNLVQPGQFAFVFLTARRRASVSASQVKALLNSLLDFLAHGLLRFSWWQIVLSALAMTHVTIIGVTVYLHRCQAHRALDLHPIASHFFRFWLWMTTGMLTGQWAAIHRKHHAKCETEEDPHSPQTRGIWKVLLEGAELYRAEAKNEETLRRYGHGTPNDWIERNLYTRFPILGVSVMMVIDVALFGIVGLSVWAVQMVWIPFWAAGVVNGLAHFWGYRNFNSSDASTNIFPWGIIIGGEELHNNHHTYATSAKLSNKWFEFDIGWLYIRLMSACGLAKVKKIAPTPRLIARKPVLDQETLQAVLTNRYEVMARYAKTAKRAYRQELARLKEIGAREKYVLMRGARNWFHKEELSLGEPHKRQLPEIFADSHTLSTFIELRNDLAAIWERSNASREQLLVQLQDWCHRAEQSGIKALQEFAMRLRRYA</sequence>
<evidence type="ECO:0000256" key="8">
    <source>
        <dbReference type="ARBA" id="ARBA00023098"/>
    </source>
</evidence>
<organism evidence="13 14">
    <name type="scientific">Trinickia caryophylli</name>
    <name type="common">Paraburkholderia caryophylli</name>
    <dbReference type="NCBI Taxonomy" id="28094"/>
    <lineage>
        <taxon>Bacteria</taxon>
        <taxon>Pseudomonadati</taxon>
        <taxon>Pseudomonadota</taxon>
        <taxon>Betaproteobacteria</taxon>
        <taxon>Burkholderiales</taxon>
        <taxon>Burkholderiaceae</taxon>
        <taxon>Trinickia</taxon>
    </lineage>
</organism>
<dbReference type="InterPro" id="IPR005804">
    <property type="entry name" value="FA_desaturase_dom"/>
</dbReference>
<keyword evidence="3 10" id="KW-0812">Transmembrane</keyword>
<dbReference type="InterPro" id="IPR002560">
    <property type="entry name" value="Transposase_DDE"/>
</dbReference>
<evidence type="ECO:0000313" key="13">
    <source>
        <dbReference type="EMBL" id="SMF77943.1"/>
    </source>
</evidence>